<gene>
    <name evidence="3" type="ORF">B0H17DRAFT_1337157</name>
</gene>
<evidence type="ECO:0000256" key="1">
    <source>
        <dbReference type="SAM" id="MobiDB-lite"/>
    </source>
</evidence>
<protein>
    <submittedName>
        <fullName evidence="3">Uncharacterized protein</fullName>
    </submittedName>
</protein>
<comment type="caution">
    <text evidence="3">The sequence shown here is derived from an EMBL/GenBank/DDBJ whole genome shotgun (WGS) entry which is preliminary data.</text>
</comment>
<keyword evidence="2" id="KW-0812">Transmembrane</keyword>
<feature type="transmembrane region" description="Helical" evidence="2">
    <location>
        <begin position="195"/>
        <end position="218"/>
    </location>
</feature>
<dbReference type="EMBL" id="JARKIE010000248">
    <property type="protein sequence ID" value="KAJ7661719.1"/>
    <property type="molecule type" value="Genomic_DNA"/>
</dbReference>
<sequence>MAHSKNQIPCEQAVSRPTKRQRLIHIRNSSVGRTALEFLLSIIDRWSSPLLPCTHISLFLPSVTLPPKHLYPRSLSARMRPYHSLLFTSASLFGLGNPVLTKHTIDDDVIRSGAAYSASRLGYQNTTLSNELHTLLITPNITGDSAQFGDIIYSSDDEETPPNASNIPSSTRATPGSSTPPPPTPAPSLNKPRSAAIAGGVVGALVTLVAFLLIARALMRRRARRRTGFSRGNLKSADGEKPWGPPSDVEAARSTASPGPPSRTANSAPEEDATPAHGERDPSLLAEQVRVLEAQLQAAPQGSEAASSSTTAGARPRQAGASVSRSVSMMKRE</sequence>
<evidence type="ECO:0000256" key="2">
    <source>
        <dbReference type="SAM" id="Phobius"/>
    </source>
</evidence>
<dbReference type="AlphaFoldDB" id="A0AAD7CT54"/>
<accession>A0AAD7CT54</accession>
<keyword evidence="4" id="KW-1185">Reference proteome</keyword>
<evidence type="ECO:0000313" key="4">
    <source>
        <dbReference type="Proteomes" id="UP001221757"/>
    </source>
</evidence>
<feature type="compositionally biased region" description="Low complexity" evidence="1">
    <location>
        <begin position="168"/>
        <end position="177"/>
    </location>
</feature>
<reference evidence="3" key="1">
    <citation type="submission" date="2023-03" db="EMBL/GenBank/DDBJ databases">
        <title>Massive genome expansion in bonnet fungi (Mycena s.s.) driven by repeated elements and novel gene families across ecological guilds.</title>
        <authorList>
            <consortium name="Lawrence Berkeley National Laboratory"/>
            <person name="Harder C.B."/>
            <person name="Miyauchi S."/>
            <person name="Viragh M."/>
            <person name="Kuo A."/>
            <person name="Thoen E."/>
            <person name="Andreopoulos B."/>
            <person name="Lu D."/>
            <person name="Skrede I."/>
            <person name="Drula E."/>
            <person name="Henrissat B."/>
            <person name="Morin E."/>
            <person name="Kohler A."/>
            <person name="Barry K."/>
            <person name="LaButti K."/>
            <person name="Morin E."/>
            <person name="Salamov A."/>
            <person name="Lipzen A."/>
            <person name="Mereny Z."/>
            <person name="Hegedus B."/>
            <person name="Baldrian P."/>
            <person name="Stursova M."/>
            <person name="Weitz H."/>
            <person name="Taylor A."/>
            <person name="Grigoriev I.V."/>
            <person name="Nagy L.G."/>
            <person name="Martin F."/>
            <person name="Kauserud H."/>
        </authorList>
    </citation>
    <scope>NUCLEOTIDE SEQUENCE</scope>
    <source>
        <strain evidence="3">CBHHK067</strain>
    </source>
</reference>
<keyword evidence="2" id="KW-0472">Membrane</keyword>
<dbReference type="Proteomes" id="UP001221757">
    <property type="component" value="Unassembled WGS sequence"/>
</dbReference>
<feature type="region of interest" description="Disordered" evidence="1">
    <location>
        <begin position="230"/>
        <end position="333"/>
    </location>
</feature>
<dbReference type="InterPro" id="IPR004913">
    <property type="entry name" value="Herpes_gJ"/>
</dbReference>
<organism evidence="3 4">
    <name type="scientific">Mycena rosella</name>
    <name type="common">Pink bonnet</name>
    <name type="synonym">Agaricus rosellus</name>
    <dbReference type="NCBI Taxonomy" id="1033263"/>
    <lineage>
        <taxon>Eukaryota</taxon>
        <taxon>Fungi</taxon>
        <taxon>Dikarya</taxon>
        <taxon>Basidiomycota</taxon>
        <taxon>Agaricomycotina</taxon>
        <taxon>Agaricomycetes</taxon>
        <taxon>Agaricomycetidae</taxon>
        <taxon>Agaricales</taxon>
        <taxon>Marasmiineae</taxon>
        <taxon>Mycenaceae</taxon>
        <taxon>Mycena</taxon>
    </lineage>
</organism>
<feature type="region of interest" description="Disordered" evidence="1">
    <location>
        <begin position="153"/>
        <end position="191"/>
    </location>
</feature>
<name>A0AAD7CT54_MYCRO</name>
<feature type="compositionally biased region" description="Low complexity" evidence="1">
    <location>
        <begin position="302"/>
        <end position="314"/>
    </location>
</feature>
<dbReference type="Pfam" id="PF03229">
    <property type="entry name" value="Alpha_GJ"/>
    <property type="match status" value="1"/>
</dbReference>
<keyword evidence="2" id="KW-1133">Transmembrane helix</keyword>
<proteinExistence type="predicted"/>
<evidence type="ECO:0000313" key="3">
    <source>
        <dbReference type="EMBL" id="KAJ7661719.1"/>
    </source>
</evidence>